<gene>
    <name evidence="2" type="ORF">POCTA_138.1.T0350326</name>
</gene>
<dbReference type="PROSITE" id="PS50127">
    <property type="entry name" value="UBC_2"/>
    <property type="match status" value="1"/>
</dbReference>
<evidence type="ECO:0000313" key="2">
    <source>
        <dbReference type="EMBL" id="CAD8158671.1"/>
    </source>
</evidence>
<organism evidence="2 3">
    <name type="scientific">Paramecium octaurelia</name>
    <dbReference type="NCBI Taxonomy" id="43137"/>
    <lineage>
        <taxon>Eukaryota</taxon>
        <taxon>Sar</taxon>
        <taxon>Alveolata</taxon>
        <taxon>Ciliophora</taxon>
        <taxon>Intramacronucleata</taxon>
        <taxon>Oligohymenophorea</taxon>
        <taxon>Peniculida</taxon>
        <taxon>Parameciidae</taxon>
        <taxon>Paramecium</taxon>
    </lineage>
</organism>
<sequence length="88" mass="10016">MIIKSPIDGVHIIFNEQDVFDTQADIDGPVDTPFQGGVFRCKLILPPQCPQMAPKDKLAMYFRTIQHQNLSSKCIRKRRNCVNTLKKG</sequence>
<protein>
    <recommendedName>
        <fullName evidence="1">UBC core domain-containing protein</fullName>
    </recommendedName>
</protein>
<dbReference type="EMBL" id="CAJJDP010000035">
    <property type="protein sequence ID" value="CAD8158671.1"/>
    <property type="molecule type" value="Genomic_DNA"/>
</dbReference>
<dbReference type="OrthoDB" id="10069349at2759"/>
<comment type="caution">
    <text evidence="2">The sequence shown here is derived from an EMBL/GenBank/DDBJ whole genome shotgun (WGS) entry which is preliminary data.</text>
</comment>
<feature type="domain" description="UBC core" evidence="1">
    <location>
        <begin position="1"/>
        <end position="88"/>
    </location>
</feature>
<evidence type="ECO:0000313" key="3">
    <source>
        <dbReference type="Proteomes" id="UP000683925"/>
    </source>
</evidence>
<evidence type="ECO:0000259" key="1">
    <source>
        <dbReference type="PROSITE" id="PS50127"/>
    </source>
</evidence>
<reference evidence="2" key="1">
    <citation type="submission" date="2021-01" db="EMBL/GenBank/DDBJ databases">
        <authorList>
            <consortium name="Genoscope - CEA"/>
            <person name="William W."/>
        </authorList>
    </citation>
    <scope>NUCLEOTIDE SEQUENCE</scope>
</reference>
<keyword evidence="3" id="KW-1185">Reference proteome</keyword>
<dbReference type="Pfam" id="PF00179">
    <property type="entry name" value="UQ_con"/>
    <property type="match status" value="1"/>
</dbReference>
<dbReference type="Proteomes" id="UP000683925">
    <property type="component" value="Unassembled WGS sequence"/>
</dbReference>
<proteinExistence type="predicted"/>
<accession>A0A8S1TXV9</accession>
<dbReference type="InterPro" id="IPR000608">
    <property type="entry name" value="UBC"/>
</dbReference>
<dbReference type="AlphaFoldDB" id="A0A8S1TXV9"/>
<name>A0A8S1TXV9_PAROT</name>